<dbReference type="SUPFAM" id="SSF52467">
    <property type="entry name" value="DHS-like NAD/FAD-binding domain"/>
    <property type="match status" value="1"/>
</dbReference>
<dbReference type="InterPro" id="IPR024605">
    <property type="entry name" value="NADP_transhyd_a_C"/>
</dbReference>
<dbReference type="GO" id="GO:0005886">
    <property type="term" value="C:plasma membrane"/>
    <property type="evidence" value="ECO:0007669"/>
    <property type="project" value="UniProtKB-SubCell"/>
</dbReference>
<dbReference type="FunFam" id="3.40.50.1220:FF:000002">
    <property type="entry name" value="NAD(P) transhydrogenase subunit beta"/>
    <property type="match status" value="1"/>
</dbReference>
<feature type="transmembrane region" description="Helical" evidence="25">
    <location>
        <begin position="739"/>
        <end position="761"/>
    </location>
</feature>
<dbReference type="NCBIfam" id="TIGR00561">
    <property type="entry name" value="pntA"/>
    <property type="match status" value="1"/>
</dbReference>
<dbReference type="GO" id="GO:0050661">
    <property type="term" value="F:NADP binding"/>
    <property type="evidence" value="ECO:0007669"/>
    <property type="project" value="TreeGrafter"/>
</dbReference>
<evidence type="ECO:0000256" key="12">
    <source>
        <dbReference type="ARBA" id="ARBA00022946"/>
    </source>
</evidence>
<evidence type="ECO:0000256" key="17">
    <source>
        <dbReference type="ARBA" id="ARBA00023128"/>
    </source>
</evidence>
<feature type="transmembrane region" description="Helical" evidence="25">
    <location>
        <begin position="560"/>
        <end position="578"/>
    </location>
</feature>
<feature type="transmembrane region" description="Helical" evidence="25">
    <location>
        <begin position="782"/>
        <end position="800"/>
    </location>
</feature>
<feature type="transmembrane region" description="Helical" evidence="25">
    <location>
        <begin position="598"/>
        <end position="616"/>
    </location>
</feature>
<evidence type="ECO:0000256" key="3">
    <source>
        <dbReference type="ARBA" id="ARBA00005624"/>
    </source>
</evidence>
<dbReference type="GO" id="GO:0006740">
    <property type="term" value="P:NADPH regeneration"/>
    <property type="evidence" value="ECO:0007669"/>
    <property type="project" value="TreeGrafter"/>
</dbReference>
<protein>
    <recommendedName>
        <fullName evidence="22">NAD(P) transhydrogenase, mitochondrial</fullName>
        <ecNumber evidence="5">7.1.1.1</ecNumber>
    </recommendedName>
    <alternativeName>
        <fullName evidence="23">Nicotinamide nucleotide transhydrogenase</fullName>
    </alternativeName>
</protein>
<gene>
    <name evidence="28" type="ORF">WA026_006867</name>
</gene>
<evidence type="ECO:0000256" key="25">
    <source>
        <dbReference type="SAM" id="Phobius"/>
    </source>
</evidence>
<dbReference type="InterPro" id="IPR026255">
    <property type="entry name" value="NADP_transhyd_a"/>
</dbReference>
<dbReference type="Gene3D" id="3.40.50.720">
    <property type="entry name" value="NAD(P)-binding Rossmann-like Domain"/>
    <property type="match status" value="2"/>
</dbReference>
<name>A0AAW1UF84_9CUCU</name>
<dbReference type="Pfam" id="PF12769">
    <property type="entry name" value="PNTB_4TM"/>
    <property type="match status" value="1"/>
</dbReference>
<dbReference type="EC" id="7.1.1.1" evidence="5"/>
<dbReference type="InterPro" id="IPR008142">
    <property type="entry name" value="AlaDH/PNT_CS1"/>
</dbReference>
<feature type="transmembrane region" description="Helical" evidence="25">
    <location>
        <begin position="675"/>
        <end position="694"/>
    </location>
</feature>
<dbReference type="Pfam" id="PF05222">
    <property type="entry name" value="AlaDh_PNT_N"/>
    <property type="match status" value="1"/>
</dbReference>
<evidence type="ECO:0000313" key="29">
    <source>
        <dbReference type="Proteomes" id="UP001431783"/>
    </source>
</evidence>
<evidence type="ECO:0000256" key="13">
    <source>
        <dbReference type="ARBA" id="ARBA00022967"/>
    </source>
</evidence>
<feature type="transmembrane region" description="Helical" evidence="25">
    <location>
        <begin position="653"/>
        <end position="669"/>
    </location>
</feature>
<dbReference type="EMBL" id="JARQZJ010000062">
    <property type="protein sequence ID" value="KAK9879808.1"/>
    <property type="molecule type" value="Genomic_DNA"/>
</dbReference>
<feature type="transmembrane region" description="Helical" evidence="25">
    <location>
        <begin position="529"/>
        <end position="548"/>
    </location>
</feature>
<keyword evidence="14 25" id="KW-1133">Transmembrane helix</keyword>
<comment type="catalytic activity">
    <reaction evidence="19">
        <text>NAD(+) + NADPH + H(+)(in) = NADH + NADP(+) + H(+)(out)</text>
        <dbReference type="Rhea" id="RHEA:47992"/>
        <dbReference type="ChEBI" id="CHEBI:15378"/>
        <dbReference type="ChEBI" id="CHEBI:57540"/>
        <dbReference type="ChEBI" id="CHEBI:57783"/>
        <dbReference type="ChEBI" id="CHEBI:57945"/>
        <dbReference type="ChEBI" id="CHEBI:58349"/>
        <dbReference type="EC" id="7.1.1.1"/>
    </reaction>
</comment>
<evidence type="ECO:0000256" key="6">
    <source>
        <dbReference type="ARBA" id="ARBA00022475"/>
    </source>
</evidence>
<comment type="subunit">
    <text evidence="4">Homodimer.</text>
</comment>
<organism evidence="28 29">
    <name type="scientific">Henosepilachna vigintioctopunctata</name>
    <dbReference type="NCBI Taxonomy" id="420089"/>
    <lineage>
        <taxon>Eukaryota</taxon>
        <taxon>Metazoa</taxon>
        <taxon>Ecdysozoa</taxon>
        <taxon>Arthropoda</taxon>
        <taxon>Hexapoda</taxon>
        <taxon>Insecta</taxon>
        <taxon>Pterygota</taxon>
        <taxon>Neoptera</taxon>
        <taxon>Endopterygota</taxon>
        <taxon>Coleoptera</taxon>
        <taxon>Polyphaga</taxon>
        <taxon>Cucujiformia</taxon>
        <taxon>Coccinelloidea</taxon>
        <taxon>Coccinellidae</taxon>
        <taxon>Epilachninae</taxon>
        <taxon>Epilachnini</taxon>
        <taxon>Henosepilachna</taxon>
    </lineage>
</organism>
<feature type="domain" description="Alanine dehydrogenase/pyridine nucleotide transhydrogenase NAD(H)-binding" evidence="26">
    <location>
        <begin position="217"/>
        <end position="381"/>
    </location>
</feature>
<keyword evidence="18 25" id="KW-0472">Membrane</keyword>
<evidence type="ECO:0000313" key="28">
    <source>
        <dbReference type="EMBL" id="KAK9879808.1"/>
    </source>
</evidence>
<dbReference type="Gene3D" id="3.40.50.1220">
    <property type="entry name" value="TPP-binding domain"/>
    <property type="match status" value="1"/>
</dbReference>
<dbReference type="PANTHER" id="PTHR10160">
    <property type="entry name" value="NAD(P) TRANSHYDROGENASE"/>
    <property type="match status" value="1"/>
</dbReference>
<keyword evidence="13" id="KW-1278">Translocase</keyword>
<keyword evidence="6" id="KW-1003">Cell membrane</keyword>
<evidence type="ECO:0000256" key="10">
    <source>
        <dbReference type="ARBA" id="ARBA00022792"/>
    </source>
</evidence>
<keyword evidence="7" id="KW-0997">Cell inner membrane</keyword>
<dbReference type="GO" id="GO:0005743">
    <property type="term" value="C:mitochondrial inner membrane"/>
    <property type="evidence" value="ECO:0007669"/>
    <property type="project" value="UniProtKB-SubCell"/>
</dbReference>
<feature type="transmembrane region" description="Helical" evidence="25">
    <location>
        <begin position="860"/>
        <end position="880"/>
    </location>
</feature>
<feature type="transmembrane region" description="Helical" evidence="25">
    <location>
        <begin position="806"/>
        <end position="829"/>
    </location>
</feature>
<dbReference type="GO" id="GO:0008750">
    <property type="term" value="F:proton-translocating NAD(P)+ transhydrogenase activity"/>
    <property type="evidence" value="ECO:0007669"/>
    <property type="project" value="UniProtKB-EC"/>
</dbReference>
<feature type="transmembrane region" description="Helical" evidence="25">
    <location>
        <begin position="706"/>
        <end position="727"/>
    </location>
</feature>
<feature type="transmembrane region" description="Helical" evidence="25">
    <location>
        <begin position="622"/>
        <end position="641"/>
    </location>
</feature>
<evidence type="ECO:0000256" key="7">
    <source>
        <dbReference type="ARBA" id="ARBA00022519"/>
    </source>
</evidence>
<keyword evidence="17" id="KW-0496">Mitochondrion</keyword>
<feature type="compositionally biased region" description="Basic and acidic residues" evidence="24">
    <location>
        <begin position="456"/>
        <end position="465"/>
    </location>
</feature>
<keyword evidence="15" id="KW-0007">Acetylation</keyword>
<evidence type="ECO:0000256" key="20">
    <source>
        <dbReference type="ARBA" id="ARBA00054910"/>
    </source>
</evidence>
<dbReference type="InterPro" id="IPR036291">
    <property type="entry name" value="NAD(P)-bd_dom_sf"/>
</dbReference>
<proteinExistence type="inferred from homology"/>
<comment type="similarity">
    <text evidence="21">In the C-terminal section; belongs to the PNT beta subunit family.</text>
</comment>
<evidence type="ECO:0000256" key="15">
    <source>
        <dbReference type="ARBA" id="ARBA00022990"/>
    </source>
</evidence>
<evidence type="ECO:0000256" key="18">
    <source>
        <dbReference type="ARBA" id="ARBA00023136"/>
    </source>
</evidence>
<dbReference type="Proteomes" id="UP001431783">
    <property type="component" value="Unassembled WGS sequence"/>
</dbReference>
<keyword evidence="29" id="KW-1185">Reference proteome</keyword>
<evidence type="ECO:0000256" key="23">
    <source>
        <dbReference type="ARBA" id="ARBA00079255"/>
    </source>
</evidence>
<dbReference type="Pfam" id="PF01262">
    <property type="entry name" value="AlaDh_PNT_C"/>
    <property type="match status" value="1"/>
</dbReference>
<comment type="subcellular location">
    <subcellularLocation>
        <location evidence="2">Cell inner membrane</location>
        <topology evidence="2">Multi-pass membrane protein</topology>
    </subcellularLocation>
    <subcellularLocation>
        <location evidence="1">Mitochondrion inner membrane</location>
        <topology evidence="1">Multi-pass membrane protein</topology>
        <orientation evidence="1">Matrix side</orientation>
    </subcellularLocation>
</comment>
<dbReference type="InterPro" id="IPR034300">
    <property type="entry name" value="PNTB-like"/>
</dbReference>
<comment type="similarity">
    <text evidence="3">In the N-terminal section; belongs to the AlaDH/PNT family.</text>
</comment>
<dbReference type="CDD" id="cd05304">
    <property type="entry name" value="Rubrum_tdh"/>
    <property type="match status" value="1"/>
</dbReference>
<evidence type="ECO:0000256" key="19">
    <source>
        <dbReference type="ARBA" id="ARBA00048202"/>
    </source>
</evidence>
<dbReference type="Pfam" id="PF02233">
    <property type="entry name" value="PNTB"/>
    <property type="match status" value="1"/>
</dbReference>
<dbReference type="SUPFAM" id="SSF52283">
    <property type="entry name" value="Formate/glycerate dehydrogenase catalytic domain-like"/>
    <property type="match status" value="1"/>
</dbReference>
<dbReference type="SUPFAM" id="SSF51735">
    <property type="entry name" value="NAD(P)-binding Rossmann-fold domains"/>
    <property type="match status" value="1"/>
</dbReference>
<dbReference type="InterPro" id="IPR007698">
    <property type="entry name" value="AlaDH/PNT_NAD(H)-bd"/>
</dbReference>
<comment type="function">
    <text evidence="20">The transhydrogenation between NADH and NADP is coupled to respiration and ATP hydrolysis and functions as a proton pump across the membrane. May play a role in reactive oxygen species (ROS) detoxification in the adrenal gland.</text>
</comment>
<evidence type="ECO:0000256" key="4">
    <source>
        <dbReference type="ARBA" id="ARBA00011738"/>
    </source>
</evidence>
<dbReference type="NCBIfam" id="NF006942">
    <property type="entry name" value="PRK09424.1"/>
    <property type="match status" value="1"/>
</dbReference>
<keyword evidence="11" id="KW-0521">NADP</keyword>
<evidence type="ECO:0000256" key="21">
    <source>
        <dbReference type="ARBA" id="ARBA00061558"/>
    </source>
</evidence>
<feature type="domain" description="Alanine dehydrogenase/pyridine nucleotide transhydrogenase N-terminal" evidence="27">
    <location>
        <begin position="75"/>
        <end position="208"/>
    </location>
</feature>
<sequence>MARRLLQTCIQKDCRFLKYYDEKYGYSCRWYSYYRLRKLQKVENRKISTSSTNFKENIQTAEAVQGIPYSQLSIGVPKEIWKNERRVALTPAVAATLINKGFTVNIEEGAGSGATFRNSDYDKAGCNVRDTTSVFQSDIVLKVRQPLEHEIANFKDNSTLISFLYPGSNQVILNKLAEKKINAFAMDCIPRISRAQVFDALSSMANISGYRAVIEAANHFPRFFSGQITAAGKVPPAKILIIGGGVAGLAAAGQAKSMGAIVRAFDTRSAVKEQIESMGAEFLTINIKEEGGTAAGYSKEMSKEFIDAEHALFAKQCEEIDVIISTALIPGKTAPVLILKEHVLSMKPGSVIVDLAAESGGNVETTKPGEIYTLNDITHIGLTDLASRLPTQSSTLYANNVSKFLLSIGENQHFHINLKDEVVRGSIVLNQGELMWPPPPLSVSLTPPPSPPKPKTAAEKLKEKQKNEDPLLATVKDSLMCTAGLSGILGLGVVSPNAAFTSMLTTFGLSGLVGYHTVWGVTPALHSPLMSVTNAISGITAVGGLLLMNGGYYPTNAVEALAASAAFISFINVFGGFLVTKRMLDMFKRPEDPPEYNYLYGIPAAAFLGGYGWAALTGLPEIHQVAYLASSLCCVGALAGLSSQKTSRWGNNIGIIGVTGGIAATLGQLSPSSEVLAQMGACLVGGGALGTLIAKKIEITDLPQLVAAFHSLVGLAAVLTCGATFIHDFPTFATDPAASVIKTALFLGTYIGGVTFSGSLVAYGKLQGLLNSAPLLLPGRHALNSGLFLGSLGAASYLFYDPTLAGGLGALAATAALSTTMGVTLTSAIGGADMPVVITVLNSYSGWALCAEGFMLNNNLMTIVGALIGSSGAILSYIMCKAMNRSLPNVILGGYGTSSTGTGKPMEITGTHTEINLDGAIDAIKNAKNIIIVPGYGLCVAKAQYPIAEMVKSLKSHGKNVRFAIHPVAGRMPGQLNVLLAEAGVPYDDVFEMEEINDDFPATDLVLVIGANDTVNSAAVDDPNSAIAGMPVLTVWDAEHVIVMKRSLGVGYAAVDNPVFYKSNTSMLLGDAKKTCDQLLSKIKTEFDE</sequence>
<dbReference type="InterPro" id="IPR007886">
    <property type="entry name" value="AlaDH/PNT_N"/>
</dbReference>
<evidence type="ECO:0000256" key="2">
    <source>
        <dbReference type="ARBA" id="ARBA00004429"/>
    </source>
</evidence>
<dbReference type="InterPro" id="IPR029035">
    <property type="entry name" value="DHS-like_NAD/FAD-binding_dom"/>
</dbReference>
<evidence type="ECO:0000256" key="1">
    <source>
        <dbReference type="ARBA" id="ARBA00004292"/>
    </source>
</evidence>
<dbReference type="GO" id="GO:0016491">
    <property type="term" value="F:oxidoreductase activity"/>
    <property type="evidence" value="ECO:0007669"/>
    <property type="project" value="InterPro"/>
</dbReference>
<evidence type="ECO:0000259" key="26">
    <source>
        <dbReference type="SMART" id="SM01002"/>
    </source>
</evidence>
<comment type="caution">
    <text evidence="28">The sequence shown here is derived from an EMBL/GenBank/DDBJ whole genome shotgun (WGS) entry which is preliminary data.</text>
</comment>
<evidence type="ECO:0000256" key="11">
    <source>
        <dbReference type="ARBA" id="ARBA00022857"/>
    </source>
</evidence>
<dbReference type="PRINTS" id="PR00411">
    <property type="entry name" value="PNDRDTASEI"/>
</dbReference>
<feature type="compositionally biased region" description="Pro residues" evidence="24">
    <location>
        <begin position="439"/>
        <end position="454"/>
    </location>
</feature>
<evidence type="ECO:0000256" key="14">
    <source>
        <dbReference type="ARBA" id="ARBA00022989"/>
    </source>
</evidence>
<dbReference type="AlphaFoldDB" id="A0AAW1UF84"/>
<dbReference type="InterPro" id="IPR008143">
    <property type="entry name" value="Ala_DH/PNT_CS2"/>
</dbReference>
<dbReference type="PROSITE" id="PS00836">
    <property type="entry name" value="ALADH_PNT_1"/>
    <property type="match status" value="1"/>
</dbReference>
<evidence type="ECO:0000256" key="16">
    <source>
        <dbReference type="ARBA" id="ARBA00023027"/>
    </source>
</evidence>
<evidence type="ECO:0000256" key="22">
    <source>
        <dbReference type="ARBA" id="ARBA00074145"/>
    </source>
</evidence>
<feature type="transmembrane region" description="Helical" evidence="25">
    <location>
        <begin position="498"/>
        <end position="517"/>
    </location>
</feature>
<evidence type="ECO:0000256" key="24">
    <source>
        <dbReference type="SAM" id="MobiDB-lite"/>
    </source>
</evidence>
<dbReference type="FunFam" id="3.40.50.720:FF:000028">
    <property type="entry name" value="NAD(P) transhydrogenase subunit alpha"/>
    <property type="match status" value="1"/>
</dbReference>
<keyword evidence="8 25" id="KW-0812">Transmembrane</keyword>
<dbReference type="SMART" id="SM01003">
    <property type="entry name" value="AlaDh_PNT_N"/>
    <property type="match status" value="1"/>
</dbReference>
<feature type="region of interest" description="Disordered" evidence="24">
    <location>
        <begin position="439"/>
        <end position="465"/>
    </location>
</feature>
<keyword evidence="16" id="KW-0520">NAD</keyword>
<dbReference type="PROSITE" id="PS00837">
    <property type="entry name" value="ALADH_PNT_2"/>
    <property type="match status" value="1"/>
</dbReference>
<evidence type="ECO:0000256" key="9">
    <source>
        <dbReference type="ARBA" id="ARBA00022741"/>
    </source>
</evidence>
<keyword evidence="12" id="KW-0809">Transit peptide</keyword>
<dbReference type="SMART" id="SM01002">
    <property type="entry name" value="AlaDh_PNT_C"/>
    <property type="match status" value="1"/>
</dbReference>
<accession>A0AAW1UF84</accession>
<evidence type="ECO:0000256" key="5">
    <source>
        <dbReference type="ARBA" id="ARBA00012943"/>
    </source>
</evidence>
<evidence type="ECO:0000259" key="27">
    <source>
        <dbReference type="SMART" id="SM01003"/>
    </source>
</evidence>
<dbReference type="PANTHER" id="PTHR10160:SF19">
    <property type="entry name" value="PROTON-TRANSLOCATING NAD(P)(+) TRANSHYDROGENASE"/>
    <property type="match status" value="1"/>
</dbReference>
<keyword evidence="10" id="KW-0999">Mitochondrion inner membrane</keyword>
<keyword evidence="9" id="KW-0547">Nucleotide-binding</keyword>
<evidence type="ECO:0000256" key="8">
    <source>
        <dbReference type="ARBA" id="ARBA00022692"/>
    </source>
</evidence>
<reference evidence="28 29" key="1">
    <citation type="submission" date="2023-03" db="EMBL/GenBank/DDBJ databases">
        <title>Genome insight into feeding habits of ladybird beetles.</title>
        <authorList>
            <person name="Li H.-S."/>
            <person name="Huang Y.-H."/>
            <person name="Pang H."/>
        </authorList>
    </citation>
    <scope>NUCLEOTIDE SEQUENCE [LARGE SCALE GENOMIC DNA]</scope>
    <source>
        <strain evidence="28">SYSU_2023b</strain>
        <tissue evidence="28">Whole body</tissue>
    </source>
</reference>